<comment type="caution">
    <text evidence="2">The sequence shown here is derived from an EMBL/GenBank/DDBJ whole genome shotgun (WGS) entry which is preliminary data.</text>
</comment>
<feature type="region of interest" description="Disordered" evidence="1">
    <location>
        <begin position="1"/>
        <end position="21"/>
    </location>
</feature>
<evidence type="ECO:0000256" key="1">
    <source>
        <dbReference type="SAM" id="MobiDB-lite"/>
    </source>
</evidence>
<sequence length="94" mass="10384">MEQNRRQSKRRDGGTVPELDKRYLLPASHVTVRSDRCVSHGQSGKDGQGESAASAVICFKLVLSSGRREGRERKEGGLVRSLKEKGMGIDDTNR</sequence>
<organism evidence="2 3">
    <name type="scientific">Elysia crispata</name>
    <name type="common">lettuce slug</name>
    <dbReference type="NCBI Taxonomy" id="231223"/>
    <lineage>
        <taxon>Eukaryota</taxon>
        <taxon>Metazoa</taxon>
        <taxon>Spiralia</taxon>
        <taxon>Lophotrochozoa</taxon>
        <taxon>Mollusca</taxon>
        <taxon>Gastropoda</taxon>
        <taxon>Heterobranchia</taxon>
        <taxon>Euthyneura</taxon>
        <taxon>Panpulmonata</taxon>
        <taxon>Sacoglossa</taxon>
        <taxon>Placobranchoidea</taxon>
        <taxon>Plakobranchidae</taxon>
        <taxon>Elysia</taxon>
    </lineage>
</organism>
<name>A0AAE1AVE7_9GAST</name>
<feature type="compositionally biased region" description="Basic and acidic residues" evidence="1">
    <location>
        <begin position="10"/>
        <end position="21"/>
    </location>
</feature>
<proteinExistence type="predicted"/>
<keyword evidence="3" id="KW-1185">Reference proteome</keyword>
<feature type="region of interest" description="Disordered" evidence="1">
    <location>
        <begin position="67"/>
        <end position="94"/>
    </location>
</feature>
<protein>
    <submittedName>
        <fullName evidence="2">Uncharacterized protein</fullName>
    </submittedName>
</protein>
<evidence type="ECO:0000313" key="2">
    <source>
        <dbReference type="EMBL" id="KAK3794598.1"/>
    </source>
</evidence>
<dbReference type="AlphaFoldDB" id="A0AAE1AVE7"/>
<dbReference type="EMBL" id="JAWDGP010001105">
    <property type="protein sequence ID" value="KAK3794598.1"/>
    <property type="molecule type" value="Genomic_DNA"/>
</dbReference>
<gene>
    <name evidence="2" type="ORF">RRG08_003746</name>
</gene>
<accession>A0AAE1AVE7</accession>
<evidence type="ECO:0000313" key="3">
    <source>
        <dbReference type="Proteomes" id="UP001283361"/>
    </source>
</evidence>
<dbReference type="Proteomes" id="UP001283361">
    <property type="component" value="Unassembled WGS sequence"/>
</dbReference>
<reference evidence="2" key="1">
    <citation type="journal article" date="2023" name="G3 (Bethesda)">
        <title>A reference genome for the long-term kleptoplast-retaining sea slug Elysia crispata morphotype clarki.</title>
        <authorList>
            <person name="Eastman K.E."/>
            <person name="Pendleton A.L."/>
            <person name="Shaikh M.A."/>
            <person name="Suttiyut T."/>
            <person name="Ogas R."/>
            <person name="Tomko P."/>
            <person name="Gavelis G."/>
            <person name="Widhalm J.R."/>
            <person name="Wisecaver J.H."/>
        </authorList>
    </citation>
    <scope>NUCLEOTIDE SEQUENCE</scope>
    <source>
        <strain evidence="2">ECLA1</strain>
    </source>
</reference>